<sequence>MDSNLKDDLNFFREFKDWYFKIINDFNFDYKEDYRAREYLSKILDSKANEWHLDKILFSFQKRIHEKSNIFIYGCGPSLEETVNYIIEKLGISIFGKIINLAADGAAVFLKEKLIPVDAIFTDLDGITITEFNYPDFLIIHAHGDNLDKIKQFENEIINFHNVIGTTQVEPVSNIISPGGFTDGDRILFFLRSLIKPYQKLFLIGMDFKNIVGKYSKLYIEHNREGSQVKKKKLSLAVELLEWVTPKIKNDIFFINSERISDKFKYITLDEYMNLFP</sequence>
<feature type="domain" description="6-hydroxymethylpterin diphosphokinase MptE-like" evidence="1">
    <location>
        <begin position="60"/>
        <end position="209"/>
    </location>
</feature>
<dbReference type="PANTHER" id="PTHR39648">
    <property type="entry name" value="6-HYDROXYMETHYL-7,8-DIHYDROPTERIN PYROPHOSPHOKINASE"/>
    <property type="match status" value="1"/>
</dbReference>
<protein>
    <recommendedName>
        <fullName evidence="1">6-hydroxymethylpterin diphosphokinase MptE-like domain-containing protein</fullName>
    </recommendedName>
</protein>
<dbReference type="InterPro" id="IPR002826">
    <property type="entry name" value="MptE-like"/>
</dbReference>
<organism evidence="2">
    <name type="scientific">marine sediment metagenome</name>
    <dbReference type="NCBI Taxonomy" id="412755"/>
    <lineage>
        <taxon>unclassified sequences</taxon>
        <taxon>metagenomes</taxon>
        <taxon>ecological metagenomes</taxon>
    </lineage>
</organism>
<evidence type="ECO:0000259" key="1">
    <source>
        <dbReference type="Pfam" id="PF01973"/>
    </source>
</evidence>
<reference evidence="2" key="1">
    <citation type="journal article" date="2015" name="Nature">
        <title>Complex archaea that bridge the gap between prokaryotes and eukaryotes.</title>
        <authorList>
            <person name="Spang A."/>
            <person name="Saw J.H."/>
            <person name="Jorgensen S.L."/>
            <person name="Zaremba-Niedzwiedzka K."/>
            <person name="Martijn J."/>
            <person name="Lind A.E."/>
            <person name="van Eijk R."/>
            <person name="Schleper C."/>
            <person name="Guy L."/>
            <person name="Ettema T.J."/>
        </authorList>
    </citation>
    <scope>NUCLEOTIDE SEQUENCE</scope>
</reference>
<proteinExistence type="predicted"/>
<accession>A0A0F9KKK6</accession>
<dbReference type="GO" id="GO:0005524">
    <property type="term" value="F:ATP binding"/>
    <property type="evidence" value="ECO:0007669"/>
    <property type="project" value="InterPro"/>
</dbReference>
<dbReference type="PANTHER" id="PTHR39648:SF1">
    <property type="entry name" value="6-HYDROXYMETHYL-7,8-DIHYDROPTERIN PYROPHOSPHOKINASE"/>
    <property type="match status" value="1"/>
</dbReference>
<evidence type="ECO:0000313" key="2">
    <source>
        <dbReference type="EMBL" id="KKM22698.1"/>
    </source>
</evidence>
<dbReference type="EMBL" id="LAZR01013280">
    <property type="protein sequence ID" value="KKM22698.1"/>
    <property type="molecule type" value="Genomic_DNA"/>
</dbReference>
<dbReference type="Pfam" id="PF01973">
    <property type="entry name" value="MptE-like"/>
    <property type="match status" value="1"/>
</dbReference>
<name>A0A0F9KKK6_9ZZZZ</name>
<dbReference type="GO" id="GO:0003848">
    <property type="term" value="F:2-amino-4-hydroxy-6-hydroxymethyldihydropteridine diphosphokinase activity"/>
    <property type="evidence" value="ECO:0007669"/>
    <property type="project" value="InterPro"/>
</dbReference>
<comment type="caution">
    <text evidence="2">The sequence shown here is derived from an EMBL/GenBank/DDBJ whole genome shotgun (WGS) entry which is preliminary data.</text>
</comment>
<gene>
    <name evidence="2" type="ORF">LCGC14_1622650</name>
</gene>
<dbReference type="InterPro" id="IPR027510">
    <property type="entry name" value="HMPDK_MptE"/>
</dbReference>
<dbReference type="AlphaFoldDB" id="A0A0F9KKK6"/>